<dbReference type="EMBL" id="LAZR01000026">
    <property type="protein sequence ID" value="KKO03638.1"/>
    <property type="molecule type" value="Genomic_DNA"/>
</dbReference>
<feature type="domain" description="BFN" evidence="2">
    <location>
        <begin position="2"/>
        <end position="133"/>
    </location>
</feature>
<dbReference type="InterPro" id="IPR019499">
    <property type="entry name" value="Val-tRNA_synth_tRNA-bd"/>
</dbReference>
<protein>
    <recommendedName>
        <fullName evidence="2">BFN domain-containing protein</fullName>
    </recommendedName>
</protein>
<reference evidence="3" key="1">
    <citation type="journal article" date="2015" name="Nature">
        <title>Complex archaea that bridge the gap between prokaryotes and eukaryotes.</title>
        <authorList>
            <person name="Spang A."/>
            <person name="Saw J.H."/>
            <person name="Jorgensen S.L."/>
            <person name="Zaremba-Niedzwiedzka K."/>
            <person name="Martijn J."/>
            <person name="Lind A.E."/>
            <person name="van Eijk R."/>
            <person name="Schleper C."/>
            <person name="Guy L."/>
            <person name="Ettema T.J."/>
        </authorList>
    </citation>
    <scope>NUCLEOTIDE SEQUENCE</scope>
</reference>
<dbReference type="SUPFAM" id="SSF46589">
    <property type="entry name" value="tRNA-binding arm"/>
    <property type="match status" value="1"/>
</dbReference>
<dbReference type="PANTHER" id="PTHR15160:SF1">
    <property type="entry name" value="VON HIPPEL-LINDAU DISEASE TUMOR SUPPRESSOR"/>
    <property type="match status" value="1"/>
</dbReference>
<dbReference type="Gene3D" id="3.10.690.10">
    <property type="entry name" value="Bifunctional nuclease domain"/>
    <property type="match status" value="1"/>
</dbReference>
<dbReference type="GO" id="GO:0005737">
    <property type="term" value="C:cytoplasm"/>
    <property type="evidence" value="ECO:0007669"/>
    <property type="project" value="InterPro"/>
</dbReference>
<dbReference type="InterPro" id="IPR010978">
    <property type="entry name" value="tRNA-bd_arm"/>
</dbReference>
<dbReference type="GO" id="GO:0004518">
    <property type="term" value="F:nuclease activity"/>
    <property type="evidence" value="ECO:0007669"/>
    <property type="project" value="InterPro"/>
</dbReference>
<dbReference type="PANTHER" id="PTHR15160">
    <property type="entry name" value="VON HIPPEL-LINDAU PROTEIN"/>
    <property type="match status" value="1"/>
</dbReference>
<dbReference type="Pfam" id="PF10458">
    <property type="entry name" value="Val_tRNA-synt_C"/>
    <property type="match status" value="1"/>
</dbReference>
<dbReference type="PROSITE" id="PS51658">
    <property type="entry name" value="BFN"/>
    <property type="match status" value="1"/>
</dbReference>
<evidence type="ECO:0000313" key="3">
    <source>
        <dbReference type="EMBL" id="KKO03638.1"/>
    </source>
</evidence>
<name>A0A0F9VUL6_9ZZZZ</name>
<dbReference type="InterPro" id="IPR003729">
    <property type="entry name" value="Bi_nuclease_dom"/>
</dbReference>
<dbReference type="Pfam" id="PF02577">
    <property type="entry name" value="BFN_dom"/>
    <property type="match status" value="1"/>
</dbReference>
<feature type="coiled-coil region" evidence="1">
    <location>
        <begin position="140"/>
        <end position="195"/>
    </location>
</feature>
<dbReference type="SUPFAM" id="SSF103256">
    <property type="entry name" value="Hypothetical protein TM0160"/>
    <property type="match status" value="1"/>
</dbReference>
<dbReference type="GO" id="GO:0006438">
    <property type="term" value="P:valyl-tRNA aminoacylation"/>
    <property type="evidence" value="ECO:0007669"/>
    <property type="project" value="InterPro"/>
</dbReference>
<gene>
    <name evidence="3" type="ORF">LCGC14_0095660</name>
</gene>
<evidence type="ECO:0000256" key="1">
    <source>
        <dbReference type="SAM" id="Coils"/>
    </source>
</evidence>
<dbReference type="GO" id="GO:0005524">
    <property type="term" value="F:ATP binding"/>
    <property type="evidence" value="ECO:0007669"/>
    <property type="project" value="InterPro"/>
</dbReference>
<proteinExistence type="predicted"/>
<evidence type="ECO:0000259" key="2">
    <source>
        <dbReference type="PROSITE" id="PS51658"/>
    </source>
</evidence>
<dbReference type="GO" id="GO:0004832">
    <property type="term" value="F:valine-tRNA ligase activity"/>
    <property type="evidence" value="ECO:0007669"/>
    <property type="project" value="InterPro"/>
</dbReference>
<comment type="caution">
    <text evidence="3">The sequence shown here is derived from an EMBL/GenBank/DDBJ whole genome shotgun (WGS) entry which is preliminary data.</text>
</comment>
<dbReference type="InterPro" id="IPR036104">
    <property type="entry name" value="BFN_sf"/>
</dbReference>
<dbReference type="AlphaFoldDB" id="A0A0F9VUL6"/>
<accession>A0A0F9VUL6</accession>
<organism evidence="3">
    <name type="scientific">marine sediment metagenome</name>
    <dbReference type="NCBI Taxonomy" id="412755"/>
    <lineage>
        <taxon>unclassified sequences</taxon>
        <taxon>metagenomes</taxon>
        <taxon>ecological metagenomes</taxon>
    </lineage>
</organism>
<sequence>MDVPMELARILITEYGDQQMIFLREIGGERAFPILIGINEALAIDRRLKGQTPPRPMTHDLLANVIDQMGGHIERVVINDLRQHTFIATLYVHQNGRTLEIDARPSDAIALGVALKTPIFVAEKVLNDLVKAPQSKEDRLQLLRDRLILLEQTIDQFRQKLADETFRDDAPDEQIEQMEAHLEAAEAEYEAIRQVLDKLG</sequence>
<keyword evidence="1" id="KW-0175">Coiled coil</keyword>